<sequence length="684" mass="75749">MGDSITNESEEWKGPWTPAEDAILVEYVEKHGEGNWNAVQKHSGLLRCGKSCRLRWANHLRPNLKKGAFTSEEEQLIIELHAKMGNKWARMAAHLPGRTDNEIKNFWNTRTKRRKRAGLPLYPTDLCLQSLPENHVTPTSPGIYGGDKGCCDILQSDGYKTHDNMFDGVNILPYAAGFSDISASGSLINGFGCPQFYNFVPQTMGWERHTQDPDEPMSDYGRGAADEAPSFDSAHDNNNYENKMSQPFGPCFPCDPDHTQKLLPLGVNQDCHFMSNGFFSASKPFSGAEKLELPSLQYQETSLGVWDPAPELNDSFIQSSVGGPLPSDCPSPRSSGLLEALLYNARGVSKSENQISDKVTSSTISTGDITDSSVFKTCSREFNAYLDPSSPSRNSIGSFFSDCTPTHTVGSSSDEKKPERLVKSESVDQIWIPDGGRKGIWNQLDCLRPDVIFGSSWVEQSASCSRQRGSPTDSIAAFFSDDLNMSAETCDSSWGLSSCTWDNMPAEEIRSTPSAQALILYPKDVHKASLGKCLKVEKMNTPNTQPKALSNHHKDLSNPKDPLKAPIFEHPCHKIVYNKHEASYKQETNKLSSYCWLRLARFEGDNSISGILTLDQSSSGGNLMVYHMHALLIRVGAMLEARVIRFRQQFCGEAGIYLHHMDLLDRLYVAPAPGKMGYLAAAER</sequence>
<comment type="caution">
    <text evidence="10">The sequence shown here is derived from an EMBL/GenBank/DDBJ whole genome shotgun (WGS) entry which is preliminary data.</text>
</comment>
<evidence type="ECO:0000256" key="7">
    <source>
        <dbReference type="SAM" id="MobiDB-lite"/>
    </source>
</evidence>
<keyword evidence="11" id="KW-1185">Reference proteome</keyword>
<accession>A0ABR0W1I7</accession>
<evidence type="ECO:0000256" key="2">
    <source>
        <dbReference type="ARBA" id="ARBA00022737"/>
    </source>
</evidence>
<dbReference type="PROSITE" id="PS50090">
    <property type="entry name" value="MYB_LIKE"/>
    <property type="match status" value="2"/>
</dbReference>
<keyword evidence="3" id="KW-0805">Transcription regulation</keyword>
<dbReference type="SMART" id="SM00717">
    <property type="entry name" value="SANT"/>
    <property type="match status" value="2"/>
</dbReference>
<dbReference type="InterPro" id="IPR009057">
    <property type="entry name" value="Homeodomain-like_sf"/>
</dbReference>
<feature type="domain" description="HTH myb-type" evidence="9">
    <location>
        <begin position="61"/>
        <end position="115"/>
    </location>
</feature>
<gene>
    <name evidence="10" type="ORF">DH2020_025767</name>
</gene>
<evidence type="ECO:0000256" key="5">
    <source>
        <dbReference type="ARBA" id="ARBA00023163"/>
    </source>
</evidence>
<name>A0ABR0W1I7_REHGL</name>
<evidence type="ECO:0000256" key="4">
    <source>
        <dbReference type="ARBA" id="ARBA00023125"/>
    </source>
</evidence>
<evidence type="ECO:0000313" key="11">
    <source>
        <dbReference type="Proteomes" id="UP001318860"/>
    </source>
</evidence>
<dbReference type="Gene3D" id="1.10.10.60">
    <property type="entry name" value="Homeodomain-like"/>
    <property type="match status" value="2"/>
</dbReference>
<dbReference type="InterPro" id="IPR017930">
    <property type="entry name" value="Myb_dom"/>
</dbReference>
<feature type="region of interest" description="Disordered" evidence="7">
    <location>
        <begin position="220"/>
        <end position="239"/>
    </location>
</feature>
<evidence type="ECO:0000313" key="10">
    <source>
        <dbReference type="EMBL" id="KAK6140486.1"/>
    </source>
</evidence>
<evidence type="ECO:0000259" key="8">
    <source>
        <dbReference type="PROSITE" id="PS50090"/>
    </source>
</evidence>
<dbReference type="PANTHER" id="PTHR47995">
    <property type="entry name" value="TRANSCRIPTION FACTOR MYB33-RELATED"/>
    <property type="match status" value="1"/>
</dbReference>
<evidence type="ECO:0000256" key="6">
    <source>
        <dbReference type="ARBA" id="ARBA00023242"/>
    </source>
</evidence>
<evidence type="ECO:0000256" key="3">
    <source>
        <dbReference type="ARBA" id="ARBA00023015"/>
    </source>
</evidence>
<keyword evidence="6" id="KW-0539">Nucleus</keyword>
<dbReference type="EMBL" id="JABTTQ020000323">
    <property type="protein sequence ID" value="KAK6140486.1"/>
    <property type="molecule type" value="Genomic_DNA"/>
</dbReference>
<evidence type="ECO:0000259" key="9">
    <source>
        <dbReference type="PROSITE" id="PS51294"/>
    </source>
</evidence>
<protein>
    <recommendedName>
        <fullName evidence="12">R2R3-MYB protein</fullName>
    </recommendedName>
</protein>
<keyword evidence="5" id="KW-0804">Transcription</keyword>
<keyword evidence="4" id="KW-0238">DNA-binding</keyword>
<evidence type="ECO:0008006" key="12">
    <source>
        <dbReference type="Google" id="ProtNLM"/>
    </source>
</evidence>
<dbReference type="PANTHER" id="PTHR47995:SF18">
    <property type="entry name" value="TRANSCRIPTION FACTOR MYB65"/>
    <property type="match status" value="1"/>
</dbReference>
<keyword evidence="2" id="KW-0677">Repeat</keyword>
<feature type="domain" description="Myb-like" evidence="8">
    <location>
        <begin position="8"/>
        <end position="60"/>
    </location>
</feature>
<dbReference type="PROSITE" id="PS51294">
    <property type="entry name" value="HTH_MYB"/>
    <property type="match status" value="2"/>
</dbReference>
<comment type="subcellular location">
    <subcellularLocation>
        <location evidence="1">Nucleus</location>
    </subcellularLocation>
</comment>
<proteinExistence type="predicted"/>
<evidence type="ECO:0000256" key="1">
    <source>
        <dbReference type="ARBA" id="ARBA00004123"/>
    </source>
</evidence>
<dbReference type="CDD" id="cd00167">
    <property type="entry name" value="SANT"/>
    <property type="match status" value="2"/>
</dbReference>
<feature type="domain" description="HTH myb-type" evidence="9">
    <location>
        <begin position="13"/>
        <end position="60"/>
    </location>
</feature>
<organism evidence="10 11">
    <name type="scientific">Rehmannia glutinosa</name>
    <name type="common">Chinese foxglove</name>
    <dbReference type="NCBI Taxonomy" id="99300"/>
    <lineage>
        <taxon>Eukaryota</taxon>
        <taxon>Viridiplantae</taxon>
        <taxon>Streptophyta</taxon>
        <taxon>Embryophyta</taxon>
        <taxon>Tracheophyta</taxon>
        <taxon>Spermatophyta</taxon>
        <taxon>Magnoliopsida</taxon>
        <taxon>eudicotyledons</taxon>
        <taxon>Gunneridae</taxon>
        <taxon>Pentapetalae</taxon>
        <taxon>asterids</taxon>
        <taxon>lamiids</taxon>
        <taxon>Lamiales</taxon>
        <taxon>Orobanchaceae</taxon>
        <taxon>Rehmannieae</taxon>
        <taxon>Rehmannia</taxon>
    </lineage>
</organism>
<feature type="domain" description="Myb-like" evidence="8">
    <location>
        <begin position="61"/>
        <end position="111"/>
    </location>
</feature>
<dbReference type="Pfam" id="PF00249">
    <property type="entry name" value="Myb_DNA-binding"/>
    <property type="match status" value="2"/>
</dbReference>
<dbReference type="Proteomes" id="UP001318860">
    <property type="component" value="Unassembled WGS sequence"/>
</dbReference>
<reference evidence="10 11" key="1">
    <citation type="journal article" date="2021" name="Comput. Struct. Biotechnol. J.">
        <title>De novo genome assembly of the potent medicinal plant Rehmannia glutinosa using nanopore technology.</title>
        <authorList>
            <person name="Ma L."/>
            <person name="Dong C."/>
            <person name="Song C."/>
            <person name="Wang X."/>
            <person name="Zheng X."/>
            <person name="Niu Y."/>
            <person name="Chen S."/>
            <person name="Feng W."/>
        </authorList>
    </citation>
    <scope>NUCLEOTIDE SEQUENCE [LARGE SCALE GENOMIC DNA]</scope>
    <source>
        <strain evidence="10">DH-2019</strain>
    </source>
</reference>
<dbReference type="SUPFAM" id="SSF46689">
    <property type="entry name" value="Homeodomain-like"/>
    <property type="match status" value="1"/>
</dbReference>
<dbReference type="InterPro" id="IPR001005">
    <property type="entry name" value="SANT/Myb"/>
</dbReference>